<dbReference type="Gene3D" id="1.20.5.1930">
    <property type="match status" value="1"/>
</dbReference>
<feature type="transmembrane region" description="Helical" evidence="9">
    <location>
        <begin position="20"/>
        <end position="42"/>
    </location>
</feature>
<evidence type="ECO:0000256" key="2">
    <source>
        <dbReference type="ARBA" id="ARBA00012438"/>
    </source>
</evidence>
<evidence type="ECO:0000256" key="8">
    <source>
        <dbReference type="ARBA" id="ARBA00023012"/>
    </source>
</evidence>
<evidence type="ECO:0000259" key="10">
    <source>
        <dbReference type="Pfam" id="PF02518"/>
    </source>
</evidence>
<evidence type="ECO:0000256" key="5">
    <source>
        <dbReference type="ARBA" id="ARBA00022741"/>
    </source>
</evidence>
<keyword evidence="8" id="KW-0902">Two-component regulatory system</keyword>
<name>A0ABY5KTW2_9CELL</name>
<keyword evidence="7" id="KW-0067">ATP-binding</keyword>
<feature type="transmembrane region" description="Helical" evidence="9">
    <location>
        <begin position="112"/>
        <end position="130"/>
    </location>
</feature>
<evidence type="ECO:0000259" key="11">
    <source>
        <dbReference type="Pfam" id="PF07730"/>
    </source>
</evidence>
<feature type="domain" description="Signal transduction histidine kinase subgroup 3 dimerisation and phosphoacceptor" evidence="11">
    <location>
        <begin position="202"/>
        <end position="267"/>
    </location>
</feature>
<keyword evidence="9" id="KW-0472">Membrane</keyword>
<accession>A0ABY5KTW2</accession>
<protein>
    <recommendedName>
        <fullName evidence="2">histidine kinase</fullName>
        <ecNumber evidence="2">2.7.13.3</ecNumber>
    </recommendedName>
</protein>
<feature type="transmembrane region" description="Helical" evidence="9">
    <location>
        <begin position="150"/>
        <end position="171"/>
    </location>
</feature>
<feature type="transmembrane region" description="Helical" evidence="9">
    <location>
        <begin position="80"/>
        <end position="105"/>
    </location>
</feature>
<organism evidence="12 13">
    <name type="scientific">Cellulomonas xiejunii</name>
    <dbReference type="NCBI Taxonomy" id="2968083"/>
    <lineage>
        <taxon>Bacteria</taxon>
        <taxon>Bacillati</taxon>
        <taxon>Actinomycetota</taxon>
        <taxon>Actinomycetes</taxon>
        <taxon>Micrococcales</taxon>
        <taxon>Cellulomonadaceae</taxon>
        <taxon>Cellulomonas</taxon>
    </lineage>
</organism>
<sequence>MTGPAVLPRPSRGRRVWAHTWRLAVAVLVGVVVGVATYGVTLEEQPGRADSPGLMLWFLLDLVCMVVCAVLYVARRQAPLAVTGAVITVGTFSTFSAGITTLAVLSLATRRRWAEIVPVGLLWCGATLVGERAISNHLTDPGREMAHMDLTVLVVQAVYLALVVVTGMFIGGRRALVASLREQAAIARREADARDDGARAAERNRIAREMHDVLAHRLSLVALHSGALEYRAGLDPEQVRETAAVVRENAHEALGELREVLGLLRDTTATDEQSRPQPTFAQVDELLDGTRAAGSPVTFVLDRVGEDDLARLPASTSRHLYRVVQETLTNARKHAPGAPVHVRLHGAPGERIALEVTNPVPTTAPTTALPTSGWGLTGLAERLDLTGGRLEAGRQPDGTFVVRASLPWVVPAEEPVTESSGV</sequence>
<dbReference type="GO" id="GO:0016301">
    <property type="term" value="F:kinase activity"/>
    <property type="evidence" value="ECO:0007669"/>
    <property type="project" value="UniProtKB-KW"/>
</dbReference>
<evidence type="ECO:0000256" key="1">
    <source>
        <dbReference type="ARBA" id="ARBA00000085"/>
    </source>
</evidence>
<evidence type="ECO:0000256" key="9">
    <source>
        <dbReference type="SAM" id="Phobius"/>
    </source>
</evidence>
<proteinExistence type="predicted"/>
<dbReference type="CDD" id="cd16917">
    <property type="entry name" value="HATPase_UhpB-NarQ-NarX-like"/>
    <property type="match status" value="1"/>
</dbReference>
<feature type="domain" description="Histidine kinase/HSP90-like ATPase" evidence="10">
    <location>
        <begin position="317"/>
        <end position="407"/>
    </location>
</feature>
<feature type="transmembrane region" description="Helical" evidence="9">
    <location>
        <begin position="54"/>
        <end position="74"/>
    </location>
</feature>
<keyword evidence="9" id="KW-1133">Transmembrane helix</keyword>
<keyword evidence="3" id="KW-0597">Phosphoprotein</keyword>
<reference evidence="12 13" key="1">
    <citation type="submission" date="2022-07" db="EMBL/GenBank/DDBJ databases">
        <title>Novel species in genus cellulomonas.</title>
        <authorList>
            <person name="Ye L."/>
        </authorList>
    </citation>
    <scope>NUCLEOTIDE SEQUENCE [LARGE SCALE GENOMIC DNA]</scope>
    <source>
        <strain evidence="13">zg-B89</strain>
    </source>
</reference>
<dbReference type="PANTHER" id="PTHR24421:SF10">
    <property type="entry name" value="NITRATE_NITRITE SENSOR PROTEIN NARQ"/>
    <property type="match status" value="1"/>
</dbReference>
<dbReference type="Proteomes" id="UP001316384">
    <property type="component" value="Chromosome"/>
</dbReference>
<dbReference type="EC" id="2.7.13.3" evidence="2"/>
<gene>
    <name evidence="12" type="ORF">NP048_04285</name>
</gene>
<evidence type="ECO:0000256" key="4">
    <source>
        <dbReference type="ARBA" id="ARBA00022679"/>
    </source>
</evidence>
<dbReference type="EMBL" id="CP101987">
    <property type="protein sequence ID" value="UUI72682.1"/>
    <property type="molecule type" value="Genomic_DNA"/>
</dbReference>
<evidence type="ECO:0000313" key="13">
    <source>
        <dbReference type="Proteomes" id="UP001316384"/>
    </source>
</evidence>
<evidence type="ECO:0000256" key="6">
    <source>
        <dbReference type="ARBA" id="ARBA00022777"/>
    </source>
</evidence>
<evidence type="ECO:0000256" key="3">
    <source>
        <dbReference type="ARBA" id="ARBA00022553"/>
    </source>
</evidence>
<dbReference type="InterPro" id="IPR050482">
    <property type="entry name" value="Sensor_HK_TwoCompSys"/>
</dbReference>
<keyword evidence="4" id="KW-0808">Transferase</keyword>
<keyword evidence="5" id="KW-0547">Nucleotide-binding</keyword>
<comment type="catalytic activity">
    <reaction evidence="1">
        <text>ATP + protein L-histidine = ADP + protein N-phospho-L-histidine.</text>
        <dbReference type="EC" id="2.7.13.3"/>
    </reaction>
</comment>
<evidence type="ECO:0000256" key="7">
    <source>
        <dbReference type="ARBA" id="ARBA00022840"/>
    </source>
</evidence>
<keyword evidence="13" id="KW-1185">Reference proteome</keyword>
<dbReference type="PANTHER" id="PTHR24421">
    <property type="entry name" value="NITRATE/NITRITE SENSOR PROTEIN NARX-RELATED"/>
    <property type="match status" value="1"/>
</dbReference>
<dbReference type="InterPro" id="IPR003594">
    <property type="entry name" value="HATPase_dom"/>
</dbReference>
<dbReference type="Pfam" id="PF02518">
    <property type="entry name" value="HATPase_c"/>
    <property type="match status" value="1"/>
</dbReference>
<dbReference type="RefSeq" id="WP_256769447.1">
    <property type="nucleotide sequence ID" value="NZ_CP101987.1"/>
</dbReference>
<dbReference type="SUPFAM" id="SSF55874">
    <property type="entry name" value="ATPase domain of HSP90 chaperone/DNA topoisomerase II/histidine kinase"/>
    <property type="match status" value="1"/>
</dbReference>
<evidence type="ECO:0000313" key="12">
    <source>
        <dbReference type="EMBL" id="UUI72682.1"/>
    </source>
</evidence>
<dbReference type="InterPro" id="IPR011712">
    <property type="entry name" value="Sig_transdc_His_kin_sub3_dim/P"/>
</dbReference>
<dbReference type="InterPro" id="IPR036890">
    <property type="entry name" value="HATPase_C_sf"/>
</dbReference>
<keyword evidence="9" id="KW-0812">Transmembrane</keyword>
<keyword evidence="6 12" id="KW-0418">Kinase</keyword>
<dbReference type="Gene3D" id="3.30.565.10">
    <property type="entry name" value="Histidine kinase-like ATPase, C-terminal domain"/>
    <property type="match status" value="1"/>
</dbReference>
<dbReference type="Pfam" id="PF07730">
    <property type="entry name" value="HisKA_3"/>
    <property type="match status" value="1"/>
</dbReference>